<dbReference type="PANTHER" id="PTHR31118:SF12">
    <property type="entry name" value="CYCLASE-LIKE PROTEIN 2"/>
    <property type="match status" value="1"/>
</dbReference>
<dbReference type="EMBL" id="JH597761">
    <property type="protein sequence ID" value="EHP70201.1"/>
    <property type="molecule type" value="Genomic_DNA"/>
</dbReference>
<evidence type="ECO:0000313" key="2">
    <source>
        <dbReference type="Proteomes" id="UP000003980"/>
    </source>
</evidence>
<dbReference type="eggNOG" id="arCOG02462">
    <property type="taxonomic scope" value="Archaea"/>
</dbReference>
<keyword evidence="2" id="KW-1185">Reference proteome</keyword>
<dbReference type="RefSeq" id="WP_009070721.1">
    <property type="nucleotide sequence ID" value="NZ_JH597761.1"/>
</dbReference>
<dbReference type="HOGENOM" id="CLU_030671_3_1_2"/>
<keyword evidence="1" id="KW-0378">Hydrolase</keyword>
<evidence type="ECO:0000313" key="1">
    <source>
        <dbReference type="EMBL" id="EHP70201.1"/>
    </source>
</evidence>
<gene>
    <name evidence="1" type="ORF">MetMK1DRAFT_00007030</name>
</gene>
<dbReference type="Proteomes" id="UP000003980">
    <property type="component" value="Unassembled WGS sequence"/>
</dbReference>
<dbReference type="STRING" id="671065.MetMK1DRAFT_00007030"/>
<name>H2C1T0_9CREN</name>
<dbReference type="OrthoDB" id="9014at2157"/>
<proteinExistence type="predicted"/>
<dbReference type="PANTHER" id="PTHR31118">
    <property type="entry name" value="CYCLASE-LIKE PROTEIN 2"/>
    <property type="match status" value="1"/>
</dbReference>
<dbReference type="Gene3D" id="3.50.30.50">
    <property type="entry name" value="Putative cyclase"/>
    <property type="match status" value="1"/>
</dbReference>
<dbReference type="InterPro" id="IPR037175">
    <property type="entry name" value="KFase_sf"/>
</dbReference>
<dbReference type="SUPFAM" id="SSF102198">
    <property type="entry name" value="Putative cyclase"/>
    <property type="match status" value="1"/>
</dbReference>
<accession>H2C1T0</accession>
<dbReference type="GO" id="GO:0019441">
    <property type="term" value="P:L-tryptophan catabolic process to kynurenine"/>
    <property type="evidence" value="ECO:0007669"/>
    <property type="project" value="InterPro"/>
</dbReference>
<sequence length="247" mass="28336">MSQSKNVYHKLRDILQLFEYYDLTFPLSQGNVMWPTMPPLRITKIRHKDRDMSEAHEVCITTQDFTHIDAPSHMLRDGFPIDKYGVQSFILPCTVLDVRNEKSREIAVSELREFEAELSTYECIVLFTGFKKDPREFVYSWRYLKSETSEYISTFKNLKLVGIDTPSIAGWSGKVDVMEPLISRREAVITHLNLMKEGILIVEGLWNLGKLFGPGDRIIHGILVAMPLNLIGTDGAPVRAVFLKLKE</sequence>
<dbReference type="GO" id="GO:0004061">
    <property type="term" value="F:arylformamidase activity"/>
    <property type="evidence" value="ECO:0007669"/>
    <property type="project" value="InterPro"/>
</dbReference>
<dbReference type="InterPro" id="IPR007325">
    <property type="entry name" value="KFase/CYL"/>
</dbReference>
<dbReference type="Pfam" id="PF04199">
    <property type="entry name" value="Cyclase"/>
    <property type="match status" value="1"/>
</dbReference>
<protein>
    <submittedName>
        <fullName evidence="1">Putative metal-dependent hydrolase</fullName>
    </submittedName>
</protein>
<reference evidence="1 2" key="1">
    <citation type="submission" date="2012-01" db="EMBL/GenBank/DDBJ databases">
        <title>Improved High-Quality Draft sequence of Metallosphaera yellowstonensis MK1.</title>
        <authorList>
            <consortium name="US DOE Joint Genome Institute"/>
            <person name="Lucas S."/>
            <person name="Han J."/>
            <person name="Cheng J.-F."/>
            <person name="Goodwin L."/>
            <person name="Pitluck S."/>
            <person name="Peters L."/>
            <person name="Teshima H."/>
            <person name="Detter J.C."/>
            <person name="Han C."/>
            <person name="Tapia R."/>
            <person name="Land M."/>
            <person name="Hauser L."/>
            <person name="Kyrpides N."/>
            <person name="Kozubal M."/>
            <person name="Macur R.E."/>
            <person name="Jay Z."/>
            <person name="Inskeep W."/>
            <person name="Woyke T."/>
        </authorList>
    </citation>
    <scope>NUCLEOTIDE SEQUENCE [LARGE SCALE GENOMIC DNA]</scope>
    <source>
        <strain evidence="1 2">MK1</strain>
    </source>
</reference>
<dbReference type="AlphaFoldDB" id="H2C1T0"/>
<organism evidence="1 2">
    <name type="scientific">Metallosphaera yellowstonensis MK1</name>
    <dbReference type="NCBI Taxonomy" id="671065"/>
    <lineage>
        <taxon>Archaea</taxon>
        <taxon>Thermoproteota</taxon>
        <taxon>Thermoprotei</taxon>
        <taxon>Sulfolobales</taxon>
        <taxon>Sulfolobaceae</taxon>
        <taxon>Metallosphaera</taxon>
    </lineage>
</organism>